<proteinExistence type="predicted"/>
<dbReference type="EMBL" id="HBKO01026295">
    <property type="protein sequence ID" value="CAE2235484.1"/>
    <property type="molecule type" value="Transcribed_RNA"/>
</dbReference>
<reference evidence="3" key="1">
    <citation type="submission" date="2021-01" db="EMBL/GenBank/DDBJ databases">
        <authorList>
            <person name="Corre E."/>
            <person name="Pelletier E."/>
            <person name="Niang G."/>
            <person name="Scheremetjew M."/>
            <person name="Finn R."/>
            <person name="Kale V."/>
            <person name="Holt S."/>
            <person name="Cochrane G."/>
            <person name="Meng A."/>
            <person name="Brown T."/>
            <person name="Cohen L."/>
        </authorList>
    </citation>
    <scope>NUCLEOTIDE SEQUENCE</scope>
    <source>
        <strain evidence="3">UIO037</strain>
    </source>
</reference>
<gene>
    <name evidence="1" type="ORF">CPOL0286_LOCUS12020</name>
    <name evidence="2" type="ORF">CPOL0286_LOCUS12021</name>
    <name evidence="3" type="ORF">CPOL0286_LOCUS12022</name>
    <name evidence="4" type="ORF">CPOL0286_LOCUS12024</name>
</gene>
<dbReference type="AlphaFoldDB" id="A0A6T8AJP8"/>
<organism evidence="3">
    <name type="scientific">Prymnesium polylepis</name>
    <dbReference type="NCBI Taxonomy" id="72548"/>
    <lineage>
        <taxon>Eukaryota</taxon>
        <taxon>Haptista</taxon>
        <taxon>Haptophyta</taxon>
        <taxon>Prymnesiophyceae</taxon>
        <taxon>Prymnesiales</taxon>
        <taxon>Prymnesiaceae</taxon>
        <taxon>Prymnesium</taxon>
    </lineage>
</organism>
<evidence type="ECO:0000313" key="2">
    <source>
        <dbReference type="EMBL" id="CAE2235490.1"/>
    </source>
</evidence>
<dbReference type="EMBL" id="HBKO01026296">
    <property type="protein sequence ID" value="CAE2235490.1"/>
    <property type="molecule type" value="Transcribed_RNA"/>
</dbReference>
<dbReference type="EMBL" id="HBKO01026297">
    <property type="protein sequence ID" value="CAE2235493.1"/>
    <property type="molecule type" value="Transcribed_RNA"/>
</dbReference>
<sequence>MLLEKKLFGYRTHTCIVFACFFLLAFEFHTSRLFSDDLNDENSKWMCTWQTNPSFVHKPFALGLTNSNPFVKHASKVDSDHLKARFNAVAAKLQPYSDPWHFDERERLSKVGLKISASDNASLFVAGPIEEELASIYVEGMATVGALETGLAMLNSNIPFPWFSWNQQHFFASYLVHQAFETGVNLTYAYEVLSVLHTHPLAWRGSGIIHGGTWMTNYEMNQRGANAADVWAEVLRQWPVDLYQANSNVPMSHIYGVPHGVGHGALITAVVNAFKLNSRYGPFHQLQMNMFPISEELLSQALETCDAAPSMEAAYICADGAFHAYMDLTSLEVDIQICSRTRYAMPCFRHLPMTGTWAAWLGKAHPDLLFLSRETCELFSDERTIRSCIFGLTEMVSYAHNTGLLEGHWLGQHNLVQNIPSCRPVELIQMHWKKQHLDEWIQKWGAEKPRHIAQQLCQTLIPRQQAGHNMSKVHFYRLLSCVHGCLFQVPAVTVAYLGVSPRTIDAYCAQFASPWPLQVLERSMLHDFCVRTLSQHTFKTNFVKADYFSAWVYEKELVLE</sequence>
<name>A0A6T8AJP8_9EUKA</name>
<accession>A0A6T8AJP8</accession>
<evidence type="ECO:0000313" key="1">
    <source>
        <dbReference type="EMBL" id="CAE2235484.1"/>
    </source>
</evidence>
<dbReference type="EMBL" id="HBKO01026299">
    <property type="protein sequence ID" value="CAE2235506.1"/>
    <property type="molecule type" value="Transcribed_RNA"/>
</dbReference>
<protein>
    <submittedName>
        <fullName evidence="3">Uncharacterized protein</fullName>
    </submittedName>
</protein>
<evidence type="ECO:0000313" key="3">
    <source>
        <dbReference type="EMBL" id="CAE2235493.1"/>
    </source>
</evidence>
<evidence type="ECO:0000313" key="4">
    <source>
        <dbReference type="EMBL" id="CAE2235506.1"/>
    </source>
</evidence>